<name>A0A9R1XTX7_LACSA</name>
<keyword evidence="3" id="KW-0862">Zinc</keyword>
<evidence type="ECO:0000256" key="2">
    <source>
        <dbReference type="ARBA" id="ARBA00022771"/>
    </source>
</evidence>
<dbReference type="GO" id="GO:0008270">
    <property type="term" value="F:zinc ion binding"/>
    <property type="evidence" value="ECO:0007669"/>
    <property type="project" value="UniProtKB-KW"/>
</dbReference>
<feature type="domain" description="SWIM-type" evidence="7">
    <location>
        <begin position="525"/>
        <end position="557"/>
    </location>
</feature>
<keyword evidence="9" id="KW-1185">Reference proteome</keyword>
<evidence type="ECO:0000313" key="9">
    <source>
        <dbReference type="Proteomes" id="UP000235145"/>
    </source>
</evidence>
<dbReference type="SMART" id="SM00575">
    <property type="entry name" value="ZnF_PMZ"/>
    <property type="match status" value="1"/>
</dbReference>
<organism evidence="8 9">
    <name type="scientific">Lactuca sativa</name>
    <name type="common">Garden lettuce</name>
    <dbReference type="NCBI Taxonomy" id="4236"/>
    <lineage>
        <taxon>Eukaryota</taxon>
        <taxon>Viridiplantae</taxon>
        <taxon>Streptophyta</taxon>
        <taxon>Embryophyta</taxon>
        <taxon>Tracheophyta</taxon>
        <taxon>Spermatophyta</taxon>
        <taxon>Magnoliopsida</taxon>
        <taxon>eudicotyledons</taxon>
        <taxon>Gunneridae</taxon>
        <taxon>Pentapetalae</taxon>
        <taxon>asterids</taxon>
        <taxon>campanulids</taxon>
        <taxon>Asterales</taxon>
        <taxon>Asteraceae</taxon>
        <taxon>Cichorioideae</taxon>
        <taxon>Cichorieae</taxon>
        <taxon>Lactucinae</taxon>
        <taxon>Lactuca</taxon>
    </lineage>
</organism>
<reference evidence="8 9" key="1">
    <citation type="journal article" date="2017" name="Nat. Commun.">
        <title>Genome assembly with in vitro proximity ligation data and whole-genome triplication in lettuce.</title>
        <authorList>
            <person name="Reyes-Chin-Wo S."/>
            <person name="Wang Z."/>
            <person name="Yang X."/>
            <person name="Kozik A."/>
            <person name="Arikit S."/>
            <person name="Song C."/>
            <person name="Xia L."/>
            <person name="Froenicke L."/>
            <person name="Lavelle D.O."/>
            <person name="Truco M.J."/>
            <person name="Xia R."/>
            <person name="Zhu S."/>
            <person name="Xu C."/>
            <person name="Xu H."/>
            <person name="Xu X."/>
            <person name="Cox K."/>
            <person name="Korf I."/>
            <person name="Meyers B.C."/>
            <person name="Michelmore R.W."/>
        </authorList>
    </citation>
    <scope>NUCLEOTIDE SEQUENCE [LARGE SCALE GENOMIC DNA]</scope>
    <source>
        <strain evidence="9">cv. Salinas</strain>
        <tissue evidence="8">Seedlings</tissue>
    </source>
</reference>
<feature type="region of interest" description="Disordered" evidence="5">
    <location>
        <begin position="607"/>
        <end position="636"/>
    </location>
</feature>
<evidence type="ECO:0008006" key="10">
    <source>
        <dbReference type="Google" id="ProtNLM"/>
    </source>
</evidence>
<dbReference type="PANTHER" id="PTHR31973">
    <property type="entry name" value="POLYPROTEIN, PUTATIVE-RELATED"/>
    <property type="match status" value="1"/>
</dbReference>
<dbReference type="InterPro" id="IPR001878">
    <property type="entry name" value="Znf_CCHC"/>
</dbReference>
<feature type="region of interest" description="Disordered" evidence="5">
    <location>
        <begin position="140"/>
        <end position="161"/>
    </location>
</feature>
<protein>
    <recommendedName>
        <fullName evidence="10">SWIM-type domain-containing protein</fullName>
    </recommendedName>
</protein>
<comment type="caution">
    <text evidence="8">The sequence shown here is derived from an EMBL/GenBank/DDBJ whole genome shotgun (WGS) entry which is preliminary data.</text>
</comment>
<dbReference type="InterPro" id="IPR018289">
    <property type="entry name" value="MULE_transposase_dom"/>
</dbReference>
<evidence type="ECO:0000256" key="3">
    <source>
        <dbReference type="ARBA" id="ARBA00022833"/>
    </source>
</evidence>
<dbReference type="Proteomes" id="UP000235145">
    <property type="component" value="Unassembled WGS sequence"/>
</dbReference>
<feature type="compositionally biased region" description="Polar residues" evidence="5">
    <location>
        <begin position="150"/>
        <end position="159"/>
    </location>
</feature>
<evidence type="ECO:0000256" key="1">
    <source>
        <dbReference type="ARBA" id="ARBA00022723"/>
    </source>
</evidence>
<proteinExistence type="predicted"/>
<dbReference type="PROSITE" id="PS50966">
    <property type="entry name" value="ZF_SWIM"/>
    <property type="match status" value="1"/>
</dbReference>
<dbReference type="AlphaFoldDB" id="A0A9R1XTX7"/>
<feature type="compositionally biased region" description="Basic residues" evidence="5">
    <location>
        <begin position="607"/>
        <end position="623"/>
    </location>
</feature>
<evidence type="ECO:0000259" key="6">
    <source>
        <dbReference type="PROSITE" id="PS50158"/>
    </source>
</evidence>
<dbReference type="PROSITE" id="PS50158">
    <property type="entry name" value="ZF_CCHC"/>
    <property type="match status" value="1"/>
</dbReference>
<dbReference type="Pfam" id="PF10551">
    <property type="entry name" value="MULE"/>
    <property type="match status" value="1"/>
</dbReference>
<dbReference type="Pfam" id="PF04434">
    <property type="entry name" value="SWIM"/>
    <property type="match status" value="1"/>
</dbReference>
<accession>A0A9R1XTX7</accession>
<dbReference type="InterPro" id="IPR006564">
    <property type="entry name" value="Znf_PMZ"/>
</dbReference>
<feature type="domain" description="CCHC-type" evidence="6">
    <location>
        <begin position="638"/>
        <end position="652"/>
    </location>
</feature>
<keyword evidence="2 4" id="KW-0863">Zinc-finger</keyword>
<keyword evidence="1" id="KW-0479">Metal-binding</keyword>
<dbReference type="EMBL" id="NBSK02000003">
    <property type="protein sequence ID" value="KAJ0219167.1"/>
    <property type="molecule type" value="Genomic_DNA"/>
</dbReference>
<evidence type="ECO:0000259" key="7">
    <source>
        <dbReference type="PROSITE" id="PS50966"/>
    </source>
</evidence>
<sequence>MTTFPPFRFWGVADMHDFYLNIDDNLEWFGDAPITTENVVMSDEEMEVINIDVLQSESSSDEEQMSTRRNKIRAAERAHINDAAQVSDPFYILQRFSSSQEAKDRIYVHAIETRRELEIVKNDKNRVRVVCKGTIPDMGVLETSGKGGPSQRSGPNQTVEVGESSKCPWKLLISKWKKADDWTFLSKQILEQLESNPEIPIRALKEQLERKYQIQMAKAKSLQTIRGDFGGQYSILRDYLLEVHSRNPNTTVKLQVDNSSNPASDTRIFRRKRDFLGRDGAFMKGPYPGMILTAVGLDGNNCTYLVAYGLVESENYSSWTWFLKNLGDDLDLTTNSNFTFITDRQKGVLPEIAKLFPCAENRFCLRHIHENMKRKWRGKEFKDCLWKCAATTTVQQFNIAMEELKKLNNDAYEWLKAIPPQHWSRSHFTGRAHCDALLNNLCETLNSKLVKGRDKPIISCLEFIREYIMKKLVIVQKTIDKCSGPLTPTATKTLEKIKGEAAEYRVVFCGNGKYQVIGGEGVDQCVVDITQRTCSCNKWEVTGIPCKHTITAIWDMRKNNENVGIPETWVHPTYWLKTWQEMYSFKIEPINGRMMWAKSTCPTKLLPPKHHVPIGRPKKKRRRSATEDDSATGTRTVRCSKCGNVGHNGRSCNGQTVGGSQASGSDVGQNVGDSDVGQNACVGQNSGAVNKGKSLMKIGEIRRLG</sequence>
<dbReference type="GO" id="GO:0003676">
    <property type="term" value="F:nucleic acid binding"/>
    <property type="evidence" value="ECO:0007669"/>
    <property type="project" value="InterPro"/>
</dbReference>
<evidence type="ECO:0000313" key="8">
    <source>
        <dbReference type="EMBL" id="KAJ0219167.1"/>
    </source>
</evidence>
<evidence type="ECO:0000256" key="4">
    <source>
        <dbReference type="PROSITE-ProRule" id="PRU00047"/>
    </source>
</evidence>
<dbReference type="InterPro" id="IPR007527">
    <property type="entry name" value="Znf_SWIM"/>
</dbReference>
<dbReference type="PANTHER" id="PTHR31973:SF190">
    <property type="entry name" value="MULE TRANSPOSASE DOMAIN-CONTAINING PROTEIN"/>
    <property type="match status" value="1"/>
</dbReference>
<feature type="region of interest" description="Disordered" evidence="5">
    <location>
        <begin position="650"/>
        <end position="689"/>
    </location>
</feature>
<evidence type="ECO:0000256" key="5">
    <source>
        <dbReference type="SAM" id="MobiDB-lite"/>
    </source>
</evidence>
<gene>
    <name evidence="8" type="ORF">LSAT_V11C300141620</name>
</gene>
<feature type="compositionally biased region" description="Polar residues" evidence="5">
    <location>
        <begin position="650"/>
        <end position="672"/>
    </location>
</feature>